<name>A0AAU9ISD9_9CILI</name>
<accession>A0AAU9ISD9</accession>
<evidence type="ECO:0000313" key="1">
    <source>
        <dbReference type="EMBL" id="CAG9316132.1"/>
    </source>
</evidence>
<dbReference type="EMBL" id="CAJZBQ010000015">
    <property type="protein sequence ID" value="CAG9316132.1"/>
    <property type="molecule type" value="Genomic_DNA"/>
</dbReference>
<gene>
    <name evidence="1" type="ORF">BSTOLATCC_MIC15572</name>
</gene>
<keyword evidence="2" id="KW-1185">Reference proteome</keyword>
<organism evidence="1 2">
    <name type="scientific">Blepharisma stoltei</name>
    <dbReference type="NCBI Taxonomy" id="1481888"/>
    <lineage>
        <taxon>Eukaryota</taxon>
        <taxon>Sar</taxon>
        <taxon>Alveolata</taxon>
        <taxon>Ciliophora</taxon>
        <taxon>Postciliodesmatophora</taxon>
        <taxon>Heterotrichea</taxon>
        <taxon>Heterotrichida</taxon>
        <taxon>Blepharismidae</taxon>
        <taxon>Blepharisma</taxon>
    </lineage>
</organism>
<evidence type="ECO:0000313" key="2">
    <source>
        <dbReference type="Proteomes" id="UP001162131"/>
    </source>
</evidence>
<dbReference type="Proteomes" id="UP001162131">
    <property type="component" value="Unassembled WGS sequence"/>
</dbReference>
<dbReference type="AlphaFoldDB" id="A0AAU9ISD9"/>
<comment type="caution">
    <text evidence="1">The sequence shown here is derived from an EMBL/GenBank/DDBJ whole genome shotgun (WGS) entry which is preliminary data.</text>
</comment>
<sequence length="208" mass="24238">MEMKKSSIYRLMTVKYESQVCTTRQQMLMRIALRNPLYSIMNSNRLFELLNRAANLLHLSYIEICQLAILLESCKFSFSFTCEEFLVFLSYIVKANFTTKIGVYEQKLAKTFKSFHLKYLNFINLNPSLKASSTYDVIKKFKELAEGPVVSKQTADELENNLEIIMITGYKRKHSSFGEGDEYAISEQLKKVKNEFFMGEELEDLDCE</sequence>
<protein>
    <submittedName>
        <fullName evidence="1">Uncharacterized protein</fullName>
    </submittedName>
</protein>
<reference evidence="1" key="1">
    <citation type="submission" date="2021-09" db="EMBL/GenBank/DDBJ databases">
        <authorList>
            <consortium name="AG Swart"/>
            <person name="Singh M."/>
            <person name="Singh A."/>
            <person name="Seah K."/>
            <person name="Emmerich C."/>
        </authorList>
    </citation>
    <scope>NUCLEOTIDE SEQUENCE</scope>
    <source>
        <strain evidence="1">ATCC30299</strain>
    </source>
</reference>
<proteinExistence type="predicted"/>